<dbReference type="PANTHER" id="PTHR31569">
    <property type="entry name" value="SWIM-TYPE DOMAIN-CONTAINING PROTEIN"/>
    <property type="match status" value="1"/>
</dbReference>
<gene>
    <name evidence="2" type="ORF">LSAT_V11C100044820</name>
</gene>
<feature type="domain" description="MULE transposase" evidence="1">
    <location>
        <begin position="122"/>
        <end position="201"/>
    </location>
</feature>
<dbReference type="InterPro" id="IPR018289">
    <property type="entry name" value="MULE_transposase_dom"/>
</dbReference>
<protein>
    <recommendedName>
        <fullName evidence="1">MULE transposase domain-containing protein</fullName>
    </recommendedName>
</protein>
<reference evidence="2 3" key="1">
    <citation type="journal article" date="2017" name="Nat. Commun.">
        <title>Genome assembly with in vitro proximity ligation data and whole-genome triplication in lettuce.</title>
        <authorList>
            <person name="Reyes-Chin-Wo S."/>
            <person name="Wang Z."/>
            <person name="Yang X."/>
            <person name="Kozik A."/>
            <person name="Arikit S."/>
            <person name="Song C."/>
            <person name="Xia L."/>
            <person name="Froenicke L."/>
            <person name="Lavelle D.O."/>
            <person name="Truco M.J."/>
            <person name="Xia R."/>
            <person name="Zhu S."/>
            <person name="Xu C."/>
            <person name="Xu H."/>
            <person name="Xu X."/>
            <person name="Cox K."/>
            <person name="Korf I."/>
            <person name="Meyers B.C."/>
            <person name="Michelmore R.W."/>
        </authorList>
    </citation>
    <scope>NUCLEOTIDE SEQUENCE [LARGE SCALE GENOMIC DNA]</scope>
    <source>
        <strain evidence="3">cv. Salinas</strain>
        <tissue evidence="2">Seedlings</tissue>
    </source>
</reference>
<dbReference type="Pfam" id="PF10551">
    <property type="entry name" value="MULE"/>
    <property type="match status" value="1"/>
</dbReference>
<keyword evidence="3" id="KW-1185">Reference proteome</keyword>
<dbReference type="PANTHER" id="PTHR31569:SF4">
    <property type="entry name" value="SWIM-TYPE DOMAIN-CONTAINING PROTEIN"/>
    <property type="match status" value="1"/>
</dbReference>
<evidence type="ECO:0000259" key="1">
    <source>
        <dbReference type="Pfam" id="PF10551"/>
    </source>
</evidence>
<evidence type="ECO:0000313" key="3">
    <source>
        <dbReference type="Proteomes" id="UP000235145"/>
    </source>
</evidence>
<dbReference type="CDD" id="cd22744">
    <property type="entry name" value="OTU"/>
    <property type="match status" value="1"/>
</dbReference>
<dbReference type="AlphaFoldDB" id="A0A9R1WGG2"/>
<accession>A0A9R1WGG2</accession>
<sequence>MNNYSLFVKFESNVIIVLLVYVDDIMLPGNNNDELEKFMHKPRKSHLDIAFRVLWYLKSNHGKGISITNSSNFSLVGYVDAGRAKCLVSRSSVTGYFVSLGIFCNNVGSYGLQIKLVCYSRIVEIVGVTSTRKTFSVGFDFIHREKEANYTWVLNCVKSILDKCLHPRVIITNRELALINACETVFLDATRQLCRWHIEQNILKISSKIITLDDDQDSFRILWNLLVGSPTLMAYTENYQRLQSMLIKYPRVMRYIDDTWLNKYMEMFVSVWSRESTFKVKKKKLNSANSNLDKFVQRMNQVVQSQLTSIKESFENSLTVRYNHHNLLCFQLLRGHVSNEALDIILGEIQRLGDLMLDSSNCGCKLRNSCGLPCACMISFYSISGENIPLNSIYIFWRKLDISDTTPVADDDINYDDVVNKFKENFNKQSKVGKMFYRRKLEEIYDPQKLMLENLRVKKQQKKKVNPLNHAPHRCSFSTTSEFNGVNLNTEPERHSFSCGINLNDEPQSHSFSCGISLNDEPQRHYPFQMNAIPGIFHDYIDDIRDVEGDGNCGFRAIALCLGQYYAYQRVFTDGFNEVYQSLRWFQSPTPFQEHWLHMPLSGYLIANKFGVIVHCLSHEQNTTCFPLWRGPEEFQPHRAITLALVNGIHYMSVFLKGNYPMPPTTGYWNAHKSASASTWQTMYWPRFDLLNQLRSRASETPWIHIED</sequence>
<dbReference type="Proteomes" id="UP000235145">
    <property type="component" value="Unassembled WGS sequence"/>
</dbReference>
<dbReference type="InterPro" id="IPR052579">
    <property type="entry name" value="Zinc_finger_SWIM"/>
</dbReference>
<proteinExistence type="predicted"/>
<evidence type="ECO:0000313" key="2">
    <source>
        <dbReference type="EMBL" id="KAJ0224896.1"/>
    </source>
</evidence>
<organism evidence="2 3">
    <name type="scientific">Lactuca sativa</name>
    <name type="common">Garden lettuce</name>
    <dbReference type="NCBI Taxonomy" id="4236"/>
    <lineage>
        <taxon>Eukaryota</taxon>
        <taxon>Viridiplantae</taxon>
        <taxon>Streptophyta</taxon>
        <taxon>Embryophyta</taxon>
        <taxon>Tracheophyta</taxon>
        <taxon>Spermatophyta</taxon>
        <taxon>Magnoliopsida</taxon>
        <taxon>eudicotyledons</taxon>
        <taxon>Gunneridae</taxon>
        <taxon>Pentapetalae</taxon>
        <taxon>asterids</taxon>
        <taxon>campanulids</taxon>
        <taxon>Asterales</taxon>
        <taxon>Asteraceae</taxon>
        <taxon>Cichorioideae</taxon>
        <taxon>Cichorieae</taxon>
        <taxon>Lactucinae</taxon>
        <taxon>Lactuca</taxon>
    </lineage>
</organism>
<name>A0A9R1WGG2_LACSA</name>
<dbReference type="EMBL" id="NBSK02000001">
    <property type="protein sequence ID" value="KAJ0224896.1"/>
    <property type="molecule type" value="Genomic_DNA"/>
</dbReference>
<comment type="caution">
    <text evidence="2">The sequence shown here is derived from an EMBL/GenBank/DDBJ whole genome shotgun (WGS) entry which is preliminary data.</text>
</comment>